<feature type="transmembrane region" description="Helical" evidence="1">
    <location>
        <begin position="12"/>
        <end position="34"/>
    </location>
</feature>
<keyword evidence="3" id="KW-1185">Reference proteome</keyword>
<gene>
    <name evidence="2" type="ORF">GCM10022200_29630</name>
</gene>
<evidence type="ECO:0000313" key="2">
    <source>
        <dbReference type="EMBL" id="GAA3643744.1"/>
    </source>
</evidence>
<feature type="transmembrane region" description="Helical" evidence="1">
    <location>
        <begin position="79"/>
        <end position="100"/>
    </location>
</feature>
<dbReference type="InterPro" id="IPR021362">
    <property type="entry name" value="DUF2834"/>
</dbReference>
<feature type="transmembrane region" description="Helical" evidence="1">
    <location>
        <begin position="46"/>
        <end position="67"/>
    </location>
</feature>
<proteinExistence type="predicted"/>
<protein>
    <recommendedName>
        <fullName evidence="4">DUF2834 domain-containing protein</fullName>
    </recommendedName>
</protein>
<dbReference type="Pfam" id="PF11196">
    <property type="entry name" value="DUF2834"/>
    <property type="match status" value="1"/>
</dbReference>
<keyword evidence="1" id="KW-0812">Transmembrane</keyword>
<accession>A0ABP7B045</accession>
<comment type="caution">
    <text evidence="2">The sequence shown here is derived from an EMBL/GenBank/DDBJ whole genome shotgun (WGS) entry which is preliminary data.</text>
</comment>
<keyword evidence="1" id="KW-1133">Transmembrane helix</keyword>
<dbReference type="Proteomes" id="UP001501697">
    <property type="component" value="Unassembled WGS sequence"/>
</dbReference>
<keyword evidence="1" id="KW-0472">Membrane</keyword>
<sequence>MTRTWTPLAITYLVLSLVGLVATAALNVWSVVVARDWFADLFAGGPAVGSIGVDLLVVAVAGSILIIVEARRIGMRHAWLFIVLSGVTAFAFTFPLFLALRERRIAENSHPTPRLAGPNGR</sequence>
<name>A0ABP7B045_9MICO</name>
<evidence type="ECO:0000313" key="3">
    <source>
        <dbReference type="Proteomes" id="UP001501697"/>
    </source>
</evidence>
<evidence type="ECO:0008006" key="4">
    <source>
        <dbReference type="Google" id="ProtNLM"/>
    </source>
</evidence>
<evidence type="ECO:0000256" key="1">
    <source>
        <dbReference type="SAM" id="Phobius"/>
    </source>
</evidence>
<dbReference type="EMBL" id="BAAAYU010000005">
    <property type="protein sequence ID" value="GAA3643744.1"/>
    <property type="molecule type" value="Genomic_DNA"/>
</dbReference>
<dbReference type="RefSeq" id="WP_344739919.1">
    <property type="nucleotide sequence ID" value="NZ_BAAAYU010000005.1"/>
</dbReference>
<organism evidence="2 3">
    <name type="scientific">Microbacterium awajiense</name>
    <dbReference type="NCBI Taxonomy" id="415214"/>
    <lineage>
        <taxon>Bacteria</taxon>
        <taxon>Bacillati</taxon>
        <taxon>Actinomycetota</taxon>
        <taxon>Actinomycetes</taxon>
        <taxon>Micrococcales</taxon>
        <taxon>Microbacteriaceae</taxon>
        <taxon>Microbacterium</taxon>
    </lineage>
</organism>
<reference evidence="3" key="1">
    <citation type="journal article" date="2019" name="Int. J. Syst. Evol. Microbiol.">
        <title>The Global Catalogue of Microorganisms (GCM) 10K type strain sequencing project: providing services to taxonomists for standard genome sequencing and annotation.</title>
        <authorList>
            <consortium name="The Broad Institute Genomics Platform"/>
            <consortium name="The Broad Institute Genome Sequencing Center for Infectious Disease"/>
            <person name="Wu L."/>
            <person name="Ma J."/>
        </authorList>
    </citation>
    <scope>NUCLEOTIDE SEQUENCE [LARGE SCALE GENOMIC DNA]</scope>
    <source>
        <strain evidence="3">JCM 16544</strain>
    </source>
</reference>